<name>A0A5C3PLG9_9APHY</name>
<evidence type="ECO:0000313" key="2">
    <source>
        <dbReference type="Proteomes" id="UP000308197"/>
    </source>
</evidence>
<dbReference type="Proteomes" id="UP000308197">
    <property type="component" value="Unassembled WGS sequence"/>
</dbReference>
<keyword evidence="2" id="KW-1185">Reference proteome</keyword>
<proteinExistence type="predicted"/>
<dbReference type="EMBL" id="ML211089">
    <property type="protein sequence ID" value="TFK89060.1"/>
    <property type="molecule type" value="Genomic_DNA"/>
</dbReference>
<gene>
    <name evidence="1" type="ORF">K466DRAFT_44555</name>
</gene>
<organism evidence="1 2">
    <name type="scientific">Polyporus arcularius HHB13444</name>
    <dbReference type="NCBI Taxonomy" id="1314778"/>
    <lineage>
        <taxon>Eukaryota</taxon>
        <taxon>Fungi</taxon>
        <taxon>Dikarya</taxon>
        <taxon>Basidiomycota</taxon>
        <taxon>Agaricomycotina</taxon>
        <taxon>Agaricomycetes</taxon>
        <taxon>Polyporales</taxon>
        <taxon>Polyporaceae</taxon>
        <taxon>Polyporus</taxon>
    </lineage>
</organism>
<reference evidence="1 2" key="1">
    <citation type="journal article" date="2019" name="Nat. Ecol. Evol.">
        <title>Megaphylogeny resolves global patterns of mushroom evolution.</title>
        <authorList>
            <person name="Varga T."/>
            <person name="Krizsan K."/>
            <person name="Foldi C."/>
            <person name="Dima B."/>
            <person name="Sanchez-Garcia M."/>
            <person name="Sanchez-Ramirez S."/>
            <person name="Szollosi G.J."/>
            <person name="Szarkandi J.G."/>
            <person name="Papp V."/>
            <person name="Albert L."/>
            <person name="Andreopoulos W."/>
            <person name="Angelini C."/>
            <person name="Antonin V."/>
            <person name="Barry K.W."/>
            <person name="Bougher N.L."/>
            <person name="Buchanan P."/>
            <person name="Buyck B."/>
            <person name="Bense V."/>
            <person name="Catcheside P."/>
            <person name="Chovatia M."/>
            <person name="Cooper J."/>
            <person name="Damon W."/>
            <person name="Desjardin D."/>
            <person name="Finy P."/>
            <person name="Geml J."/>
            <person name="Haridas S."/>
            <person name="Hughes K."/>
            <person name="Justo A."/>
            <person name="Karasinski D."/>
            <person name="Kautmanova I."/>
            <person name="Kiss B."/>
            <person name="Kocsube S."/>
            <person name="Kotiranta H."/>
            <person name="LaButti K.M."/>
            <person name="Lechner B.E."/>
            <person name="Liimatainen K."/>
            <person name="Lipzen A."/>
            <person name="Lukacs Z."/>
            <person name="Mihaltcheva S."/>
            <person name="Morgado L.N."/>
            <person name="Niskanen T."/>
            <person name="Noordeloos M.E."/>
            <person name="Ohm R.A."/>
            <person name="Ortiz-Santana B."/>
            <person name="Ovrebo C."/>
            <person name="Racz N."/>
            <person name="Riley R."/>
            <person name="Savchenko A."/>
            <person name="Shiryaev A."/>
            <person name="Soop K."/>
            <person name="Spirin V."/>
            <person name="Szebenyi C."/>
            <person name="Tomsovsky M."/>
            <person name="Tulloss R.E."/>
            <person name="Uehling J."/>
            <person name="Grigoriev I.V."/>
            <person name="Vagvolgyi C."/>
            <person name="Papp T."/>
            <person name="Martin F.M."/>
            <person name="Miettinen O."/>
            <person name="Hibbett D.S."/>
            <person name="Nagy L.G."/>
        </authorList>
    </citation>
    <scope>NUCLEOTIDE SEQUENCE [LARGE SCALE GENOMIC DNA]</scope>
    <source>
        <strain evidence="1 2">HHB13444</strain>
    </source>
</reference>
<sequence length="150" mass="16928">MSCVVQCCWKIESYNSTGRTVSSPGRVLRPCPPTDTRLTELSAKFATKRPTSAAMHPPHVICGWSLLRAHERRTFSKVPRKSWICGAMEKDFDLANDCVRLQHPAPDAYTWEAMDGCQAFISTWPTSGVTVPLAHYSRVPRWHIDSEHCI</sequence>
<dbReference type="AlphaFoldDB" id="A0A5C3PLG9"/>
<dbReference type="InParanoid" id="A0A5C3PLG9"/>
<protein>
    <submittedName>
        <fullName evidence="1">Uncharacterized protein</fullName>
    </submittedName>
</protein>
<evidence type="ECO:0000313" key="1">
    <source>
        <dbReference type="EMBL" id="TFK89060.1"/>
    </source>
</evidence>
<accession>A0A5C3PLG9</accession>